<evidence type="ECO:0000313" key="3">
    <source>
        <dbReference type="Proteomes" id="UP000268320"/>
    </source>
</evidence>
<dbReference type="PANTHER" id="PTHR34408">
    <property type="entry name" value="FAMILY PROTEIN, PUTATIVE-RELATED"/>
    <property type="match status" value="1"/>
</dbReference>
<protein>
    <submittedName>
        <fullName evidence="2">Lytic enzyme</fullName>
    </submittedName>
</protein>
<dbReference type="RefSeq" id="YP_009813017.1">
    <property type="nucleotide sequence ID" value="NC_048073.1"/>
</dbReference>
<dbReference type="GO" id="GO:0004568">
    <property type="term" value="F:chitinase activity"/>
    <property type="evidence" value="ECO:0007669"/>
    <property type="project" value="InterPro"/>
</dbReference>
<dbReference type="Gene3D" id="1.10.530.10">
    <property type="match status" value="1"/>
</dbReference>
<dbReference type="Pfam" id="PF00182">
    <property type="entry name" value="Glyco_hydro_19"/>
    <property type="match status" value="1"/>
</dbReference>
<dbReference type="GeneID" id="55004092"/>
<evidence type="ECO:0000259" key="1">
    <source>
        <dbReference type="Pfam" id="PF00182"/>
    </source>
</evidence>
<dbReference type="InterPro" id="IPR000726">
    <property type="entry name" value="Glyco_hydro_19_cat"/>
</dbReference>
<name>A0A386KJF2_9CAUD</name>
<dbReference type="PANTHER" id="PTHR34408:SF1">
    <property type="entry name" value="GLYCOSYL HYDROLASE FAMILY 19 DOMAIN-CONTAINING PROTEIN HI_1415"/>
    <property type="match status" value="1"/>
</dbReference>
<dbReference type="GO" id="GO:0016998">
    <property type="term" value="P:cell wall macromolecule catabolic process"/>
    <property type="evidence" value="ECO:0007669"/>
    <property type="project" value="InterPro"/>
</dbReference>
<dbReference type="EMBL" id="MH816966">
    <property type="protein sequence ID" value="AYD85480.1"/>
    <property type="molecule type" value="Genomic_DNA"/>
</dbReference>
<dbReference type="SUPFAM" id="SSF53955">
    <property type="entry name" value="Lysozyme-like"/>
    <property type="match status" value="1"/>
</dbReference>
<dbReference type="KEGG" id="vg:55004092"/>
<reference evidence="2 3" key="1">
    <citation type="submission" date="2018-08" db="EMBL/GenBank/DDBJ databases">
        <title>Characterization and Complete Genome Sequence Analysis of a Lytic Bacteriophage FEC19 infecting Escherichia coli O157:H7.</title>
        <authorList>
            <person name="Fan C."/>
            <person name="Zhao C."/>
            <person name="Tie D."/>
            <person name="Sun Y."/>
        </authorList>
    </citation>
    <scope>NUCLEOTIDE SEQUENCE [LARGE SCALE GENOMIC DNA]</scope>
</reference>
<feature type="domain" description="Glycoside hydrolase family 19 catalytic" evidence="1">
    <location>
        <begin position="117"/>
        <end position="168"/>
    </location>
</feature>
<dbReference type="SMR" id="A0A386KJF2"/>
<dbReference type="Proteomes" id="UP000268320">
    <property type="component" value="Genome"/>
</dbReference>
<sequence>MINANVISKGTGCSMDVAEKWVDPFKQACEHYGIKSKNAIAAFLANVGVETGSLRTFVENLNYSAQGLANTWPSRYSVSGRFGGAPNSLALSIARKPMEIANNTYANRMGNGSVASGDGWKYRGRGAIQLTGKDNYAEYSKQSGYDALNNPDILTEPKYIADSAAWFFKNSGCIPLADAGAFDSTVKRINGAAPNTANHGDLRRKRYKDALAVM</sequence>
<dbReference type="GO" id="GO:0006032">
    <property type="term" value="P:chitin catabolic process"/>
    <property type="evidence" value="ECO:0007669"/>
    <property type="project" value="InterPro"/>
</dbReference>
<dbReference type="InterPro" id="IPR023346">
    <property type="entry name" value="Lysozyme-like_dom_sf"/>
</dbReference>
<keyword evidence="3" id="KW-1185">Reference proteome</keyword>
<dbReference type="InterPro" id="IPR052354">
    <property type="entry name" value="Cell_Wall_Dynamics_Protein"/>
</dbReference>
<organism evidence="2 3">
    <name type="scientific">Escherichia phage FEC19</name>
    <dbReference type="NCBI Taxonomy" id="2315486"/>
    <lineage>
        <taxon>Viruses</taxon>
        <taxon>Duplodnaviria</taxon>
        <taxon>Heunggongvirae</taxon>
        <taxon>Uroviricota</taxon>
        <taxon>Caudoviricetes</taxon>
        <taxon>Lindbergviridae</taxon>
        <taxon>Wifcevirus</taxon>
        <taxon>Wifcevirus FEC19</taxon>
    </lineage>
</organism>
<proteinExistence type="predicted"/>
<evidence type="ECO:0000313" key="2">
    <source>
        <dbReference type="EMBL" id="AYD85480.1"/>
    </source>
</evidence>
<accession>A0A386KJF2</accession>